<dbReference type="InterPro" id="IPR006597">
    <property type="entry name" value="Sel1-like"/>
</dbReference>
<dbReference type="InterPro" id="IPR001611">
    <property type="entry name" value="Leu-rich_rpt"/>
</dbReference>
<dbReference type="Pfam" id="PF07714">
    <property type="entry name" value="PK_Tyr_Ser-Thr"/>
    <property type="match status" value="1"/>
</dbReference>
<dbReference type="GO" id="GO:0005524">
    <property type="term" value="F:ATP binding"/>
    <property type="evidence" value="ECO:0007669"/>
    <property type="project" value="InterPro"/>
</dbReference>
<dbReference type="STRING" id="44941.A0A397V914"/>
<dbReference type="PANTHER" id="PTHR23257">
    <property type="entry name" value="SERINE-THREONINE PROTEIN KINASE"/>
    <property type="match status" value="1"/>
</dbReference>
<evidence type="ECO:0000259" key="3">
    <source>
        <dbReference type="PROSITE" id="PS50011"/>
    </source>
</evidence>
<dbReference type="OrthoDB" id="408964at2759"/>
<dbReference type="AlphaFoldDB" id="A0A397V914"/>
<evidence type="ECO:0000313" key="4">
    <source>
        <dbReference type="EMBL" id="RIB17817.1"/>
    </source>
</evidence>
<dbReference type="Proteomes" id="UP000266673">
    <property type="component" value="Unassembled WGS sequence"/>
</dbReference>
<keyword evidence="4" id="KW-0808">Transferase</keyword>
<protein>
    <submittedName>
        <fullName evidence="4">Kinase-like domain-containing protein</fullName>
    </submittedName>
</protein>
<feature type="domain" description="Protein kinase" evidence="3">
    <location>
        <begin position="171"/>
        <end position="434"/>
    </location>
</feature>
<dbReference type="SUPFAM" id="SSF81901">
    <property type="entry name" value="HCP-like"/>
    <property type="match status" value="1"/>
</dbReference>
<dbReference type="GO" id="GO:0007165">
    <property type="term" value="P:signal transduction"/>
    <property type="evidence" value="ECO:0007669"/>
    <property type="project" value="TreeGrafter"/>
</dbReference>
<proteinExistence type="predicted"/>
<keyword evidence="1" id="KW-0433">Leucine-rich repeat</keyword>
<dbReference type="InterPro" id="IPR000719">
    <property type="entry name" value="Prot_kinase_dom"/>
</dbReference>
<dbReference type="SMART" id="SM00671">
    <property type="entry name" value="SEL1"/>
    <property type="match status" value="2"/>
</dbReference>
<dbReference type="Gene3D" id="1.10.510.10">
    <property type="entry name" value="Transferase(Phosphotransferase) domain 1"/>
    <property type="match status" value="1"/>
</dbReference>
<comment type="caution">
    <text evidence="4">The sequence shown here is derived from an EMBL/GenBank/DDBJ whole genome shotgun (WGS) entry which is preliminary data.</text>
</comment>
<dbReference type="InterPro" id="IPR050167">
    <property type="entry name" value="Ser_Thr_protein_kinase"/>
</dbReference>
<organism evidence="4 5">
    <name type="scientific">Gigaspora rosea</name>
    <dbReference type="NCBI Taxonomy" id="44941"/>
    <lineage>
        <taxon>Eukaryota</taxon>
        <taxon>Fungi</taxon>
        <taxon>Fungi incertae sedis</taxon>
        <taxon>Mucoromycota</taxon>
        <taxon>Glomeromycotina</taxon>
        <taxon>Glomeromycetes</taxon>
        <taxon>Diversisporales</taxon>
        <taxon>Gigasporaceae</taxon>
        <taxon>Gigaspora</taxon>
    </lineage>
</organism>
<dbReference type="Gene3D" id="1.25.40.10">
    <property type="entry name" value="Tetratricopeptide repeat domain"/>
    <property type="match status" value="1"/>
</dbReference>
<evidence type="ECO:0000256" key="2">
    <source>
        <dbReference type="ARBA" id="ARBA00022737"/>
    </source>
</evidence>
<evidence type="ECO:0000256" key="1">
    <source>
        <dbReference type="ARBA" id="ARBA00022614"/>
    </source>
</evidence>
<name>A0A397V914_9GLOM</name>
<dbReference type="SUPFAM" id="SSF56112">
    <property type="entry name" value="Protein kinase-like (PK-like)"/>
    <property type="match status" value="1"/>
</dbReference>
<dbReference type="PRINTS" id="PR00109">
    <property type="entry name" value="TYRKINASE"/>
</dbReference>
<dbReference type="PROSITE" id="PS50011">
    <property type="entry name" value="PROTEIN_KINASE_DOM"/>
    <property type="match status" value="1"/>
</dbReference>
<dbReference type="GO" id="GO:0004672">
    <property type="term" value="F:protein kinase activity"/>
    <property type="evidence" value="ECO:0007669"/>
    <property type="project" value="InterPro"/>
</dbReference>
<gene>
    <name evidence="4" type="ORF">C2G38_2142421</name>
</gene>
<dbReference type="Pfam" id="PF08238">
    <property type="entry name" value="Sel1"/>
    <property type="match status" value="2"/>
</dbReference>
<dbReference type="InterPro" id="IPR001245">
    <property type="entry name" value="Ser-Thr/Tyr_kinase_cat_dom"/>
</dbReference>
<dbReference type="PROSITE" id="PS51450">
    <property type="entry name" value="LRR"/>
    <property type="match status" value="1"/>
</dbReference>
<keyword evidence="5" id="KW-1185">Reference proteome</keyword>
<keyword evidence="4" id="KW-0418">Kinase</keyword>
<dbReference type="InterPro" id="IPR011009">
    <property type="entry name" value="Kinase-like_dom_sf"/>
</dbReference>
<accession>A0A397V914</accession>
<evidence type="ECO:0000313" key="5">
    <source>
        <dbReference type="Proteomes" id="UP000266673"/>
    </source>
</evidence>
<dbReference type="GO" id="GO:0005737">
    <property type="term" value="C:cytoplasm"/>
    <property type="evidence" value="ECO:0007669"/>
    <property type="project" value="TreeGrafter"/>
</dbReference>
<reference evidence="4 5" key="1">
    <citation type="submission" date="2018-06" db="EMBL/GenBank/DDBJ databases">
        <title>Comparative genomics reveals the genomic features of Rhizophagus irregularis, R. cerebriforme, R. diaphanum and Gigaspora rosea, and their symbiotic lifestyle signature.</title>
        <authorList>
            <person name="Morin E."/>
            <person name="San Clemente H."/>
            <person name="Chen E.C.H."/>
            <person name="De La Providencia I."/>
            <person name="Hainaut M."/>
            <person name="Kuo A."/>
            <person name="Kohler A."/>
            <person name="Murat C."/>
            <person name="Tang N."/>
            <person name="Roy S."/>
            <person name="Loubradou J."/>
            <person name="Henrissat B."/>
            <person name="Grigoriev I.V."/>
            <person name="Corradi N."/>
            <person name="Roux C."/>
            <person name="Martin F.M."/>
        </authorList>
    </citation>
    <scope>NUCLEOTIDE SEQUENCE [LARGE SCALE GENOMIC DNA]</scope>
    <source>
        <strain evidence="4 5">DAOM 194757</strain>
    </source>
</reference>
<dbReference type="InterPro" id="IPR011990">
    <property type="entry name" value="TPR-like_helical_dom_sf"/>
</dbReference>
<dbReference type="EMBL" id="QKWP01000580">
    <property type="protein sequence ID" value="RIB17817.1"/>
    <property type="molecule type" value="Genomic_DNA"/>
</dbReference>
<keyword evidence="2" id="KW-0677">Repeat</keyword>
<sequence>MSNYNNIFEKIDSSSDITQITNNITQLNLEDNNLQDLSLLNEIVKEMCNLYNEGKYSDSILETLEQFLLKKKQNPVYIINFCLDNQTNPTIQLVLASCFRYEMGDADGIYNVGTCYQIGFGVEMDEHKAFIYYQKSAEMGQANGMSKVAECYRNGIGITRDLHKAKYWYQREKDLTSGKGGFATVYVAIWHDESQILNRPVALKLLHESNNYHEEFINELKAYCDIGLKDPTFLKCFGISKDKASGDYILVMEYARYGSLRQNLHTILQIDWKDKLNLLQCIASDLQIIHSHDLIHRDLHSGNILLNNFKSAYIADLGLSISANIMSKSKYDGIYGILPYVAPEVLNNQPYTKESDIYSFGIIMWEILYGKGVSYNQKLSMPQLCFLMCYRDLRPAVNNEAPQCYVNLMKKCWGKNSEKRSSAKDLCEIFDKWQNDESVLFELNESKSILENIEDSYYENMFNSGSKFINTHEITERALVSKGIEFSIPDDS</sequence>